<evidence type="ECO:0000313" key="1">
    <source>
        <dbReference type="EMBL" id="UTT61510.1"/>
    </source>
</evidence>
<accession>A0ABY5FTB3</accession>
<name>A0ABY5FTB3_9MICO</name>
<sequence length="282" mass="31497">MRLSPGTYVSSADWSELGPDAQYLALISAALDRIHATEVLSHWSAAALWQLPIIGQWPTTVHVTAPADAARRSTTILTRHRRGLIDPATSVDRVPLTSLAETVVDIARVASFSTALAMGDAALRYHDQQAPSPPSARAFRRELMRVLEGTVERRGVARARRVIDAVDGSADRPGESLSRATMIEAGVPLPELQHRIVSASGKVYYLDFYWPQQNIGADFDGRIKYFDPAFRGGRSVEQVVYDEKVREDDVRLDLRGYGRWDWTVAGSHRLLVERLRRIGLRW</sequence>
<dbReference type="Proteomes" id="UP001060039">
    <property type="component" value="Chromosome"/>
</dbReference>
<gene>
    <name evidence="1" type="ORF">NNL39_07395</name>
</gene>
<proteinExistence type="predicted"/>
<protein>
    <recommendedName>
        <fullName evidence="3">Transcriptional regulator, AbiEi antitoxin, Type IV TA system</fullName>
    </recommendedName>
</protein>
<reference evidence="1" key="1">
    <citation type="submission" date="2022-07" db="EMBL/GenBank/DDBJ databases">
        <title>Taxonomic analysis of Microcella humidisoli nov. sp., isolated from riverside soil.</title>
        <authorList>
            <person name="Molina K.M."/>
            <person name="Kim S.B."/>
        </authorList>
    </citation>
    <scope>NUCLEOTIDE SEQUENCE</scope>
    <source>
        <strain evidence="1">MMS21-STM10</strain>
    </source>
</reference>
<dbReference type="EMBL" id="CP101497">
    <property type="protein sequence ID" value="UTT61510.1"/>
    <property type="molecule type" value="Genomic_DNA"/>
</dbReference>
<dbReference type="RefSeq" id="WP_255158460.1">
    <property type="nucleotide sequence ID" value="NZ_CP101497.1"/>
</dbReference>
<keyword evidence="2" id="KW-1185">Reference proteome</keyword>
<organism evidence="1 2">
    <name type="scientific">Microcella humidisoli</name>
    <dbReference type="NCBI Taxonomy" id="2963406"/>
    <lineage>
        <taxon>Bacteria</taxon>
        <taxon>Bacillati</taxon>
        <taxon>Actinomycetota</taxon>
        <taxon>Actinomycetes</taxon>
        <taxon>Micrococcales</taxon>
        <taxon>Microbacteriaceae</taxon>
        <taxon>Microcella</taxon>
    </lineage>
</organism>
<evidence type="ECO:0000313" key="2">
    <source>
        <dbReference type="Proteomes" id="UP001060039"/>
    </source>
</evidence>
<evidence type="ECO:0008006" key="3">
    <source>
        <dbReference type="Google" id="ProtNLM"/>
    </source>
</evidence>